<feature type="region of interest" description="Disordered" evidence="1">
    <location>
        <begin position="1"/>
        <end position="60"/>
    </location>
</feature>
<evidence type="ECO:0000313" key="2">
    <source>
        <dbReference type="EMBL" id="MBW0489845.1"/>
    </source>
</evidence>
<sequence>MSSLHLRDLGILSNQPEERTGLSRTRRSVQQRPQTRGLDRHGSSTSAPPTPQRSVPMEDEKKRFRLDSYWEELGASCQKICLREIYFKDLIEITKVWNPKRQLKRLEEREAKIRENKATIQDIEEKWRQKEYIPTN</sequence>
<accession>A0A9Q3CVF4</accession>
<gene>
    <name evidence="2" type="ORF">O181_029560</name>
</gene>
<evidence type="ECO:0000256" key="1">
    <source>
        <dbReference type="SAM" id="MobiDB-lite"/>
    </source>
</evidence>
<comment type="caution">
    <text evidence="2">The sequence shown here is derived from an EMBL/GenBank/DDBJ whole genome shotgun (WGS) entry which is preliminary data.</text>
</comment>
<name>A0A9Q3CVF4_9BASI</name>
<dbReference type="Proteomes" id="UP000765509">
    <property type="component" value="Unassembled WGS sequence"/>
</dbReference>
<keyword evidence="3" id="KW-1185">Reference proteome</keyword>
<reference evidence="2" key="1">
    <citation type="submission" date="2021-03" db="EMBL/GenBank/DDBJ databases">
        <title>Draft genome sequence of rust myrtle Austropuccinia psidii MF-1, a brazilian biotype.</title>
        <authorList>
            <person name="Quecine M.C."/>
            <person name="Pachon D.M.R."/>
            <person name="Bonatelli M.L."/>
            <person name="Correr F.H."/>
            <person name="Franceschini L.M."/>
            <person name="Leite T.F."/>
            <person name="Margarido G.R.A."/>
            <person name="Almeida C.A."/>
            <person name="Ferrarezi J.A."/>
            <person name="Labate C.A."/>
        </authorList>
    </citation>
    <scope>NUCLEOTIDE SEQUENCE</scope>
    <source>
        <strain evidence="2">MF-1</strain>
    </source>
</reference>
<proteinExistence type="predicted"/>
<dbReference type="AlphaFoldDB" id="A0A9Q3CVF4"/>
<protein>
    <submittedName>
        <fullName evidence="2">Uncharacterized protein</fullName>
    </submittedName>
</protein>
<organism evidence="2 3">
    <name type="scientific">Austropuccinia psidii MF-1</name>
    <dbReference type="NCBI Taxonomy" id="1389203"/>
    <lineage>
        <taxon>Eukaryota</taxon>
        <taxon>Fungi</taxon>
        <taxon>Dikarya</taxon>
        <taxon>Basidiomycota</taxon>
        <taxon>Pucciniomycotina</taxon>
        <taxon>Pucciniomycetes</taxon>
        <taxon>Pucciniales</taxon>
        <taxon>Sphaerophragmiaceae</taxon>
        <taxon>Austropuccinia</taxon>
    </lineage>
</organism>
<dbReference type="EMBL" id="AVOT02010287">
    <property type="protein sequence ID" value="MBW0489845.1"/>
    <property type="molecule type" value="Genomic_DNA"/>
</dbReference>
<evidence type="ECO:0000313" key="3">
    <source>
        <dbReference type="Proteomes" id="UP000765509"/>
    </source>
</evidence>